<organism evidence="1 2">
    <name type="scientific">Pseudomonas phage LUZ7</name>
    <dbReference type="NCBI Taxonomy" id="655097"/>
    <lineage>
        <taxon>Viruses</taxon>
        <taxon>Duplodnaviria</taxon>
        <taxon>Heunggongvirae</taxon>
        <taxon>Uroviricota</taxon>
        <taxon>Caudoviricetes</taxon>
        <taxon>Schitoviridae</taxon>
        <taxon>Migulavirinae</taxon>
        <taxon>Luzseptimavirus</taxon>
        <taxon>Luzseptimavirus LUZ7</taxon>
    </lineage>
</organism>
<evidence type="ECO:0000313" key="2">
    <source>
        <dbReference type="Proteomes" id="UP000002615"/>
    </source>
</evidence>
<accession>C8ZKA8</accession>
<reference evidence="2" key="1">
    <citation type="journal article" date="2010" name="Virology">
        <title>Molecular and physiological analysis of three Pseudomonas aeruginosa phages belonging to the "N4-like viruses".</title>
        <authorList>
            <person name="Ceyssens P.J."/>
            <person name="Brabban A."/>
            <person name="Rogge L."/>
            <person name="Lewis M.S."/>
            <person name="Pickard D."/>
            <person name="Goulding D."/>
            <person name="Dougan G."/>
            <person name="Nob en J.P."/>
            <person name="Kropinski A."/>
            <person name="Kutter E."/>
            <person name="Lavigne R."/>
        </authorList>
    </citation>
    <scope>NUCLEOTIDE SEQUENCE [LARGE SCALE GENOMIC DNA]</scope>
</reference>
<dbReference type="KEGG" id="vg:8684361"/>
<dbReference type="GeneID" id="8684361"/>
<dbReference type="EMBL" id="FN422398">
    <property type="protein sequence ID" value="CAZ66150.1"/>
    <property type="molecule type" value="Genomic_DNA"/>
</dbReference>
<dbReference type="Proteomes" id="UP000002615">
    <property type="component" value="Segment"/>
</dbReference>
<dbReference type="RefSeq" id="YP_003358291.1">
    <property type="nucleotide sequence ID" value="NC_013691.1"/>
</dbReference>
<protein>
    <submittedName>
        <fullName evidence="1">Uncharacterized protein</fullName>
    </submittedName>
</protein>
<name>C8ZKA8_9CAUD</name>
<sequence>MNSDKRVVFRGGVVIGVFSEIPELVDGDVVYASIYFASIDRYAEYWSRYTQNQLISYEPTKDQSLAVMLLKE</sequence>
<dbReference type="OrthoDB" id="38166at10239"/>
<proteinExistence type="predicted"/>
<keyword evidence="2" id="KW-1185">Reference proteome</keyword>
<evidence type="ECO:0000313" key="1">
    <source>
        <dbReference type="EMBL" id="CAZ66150.1"/>
    </source>
</evidence>